<gene>
    <name evidence="5" type="ORF">CBER1_07734</name>
</gene>
<dbReference type="InterPro" id="IPR016292">
    <property type="entry name" value="Epoxide_hydrolase"/>
</dbReference>
<name>A0A2S6BSR9_9PEZI</name>
<dbReference type="GO" id="GO:0004301">
    <property type="term" value="F:epoxide hydrolase activity"/>
    <property type="evidence" value="ECO:0007669"/>
    <property type="project" value="TreeGrafter"/>
</dbReference>
<dbReference type="InterPro" id="IPR010497">
    <property type="entry name" value="Epoxide_hydro_N"/>
</dbReference>
<evidence type="ECO:0000313" key="6">
    <source>
        <dbReference type="Proteomes" id="UP000237631"/>
    </source>
</evidence>
<feature type="domain" description="Epoxide hydrolase N-terminal" evidence="4">
    <location>
        <begin position="3"/>
        <end position="111"/>
    </location>
</feature>
<comment type="caution">
    <text evidence="5">The sequence shown here is derived from an EMBL/GenBank/DDBJ whole genome shotgun (WGS) entry which is preliminary data.</text>
</comment>
<evidence type="ECO:0000259" key="4">
    <source>
        <dbReference type="Pfam" id="PF06441"/>
    </source>
</evidence>
<feature type="active site" description="Proton donor" evidence="3">
    <location>
        <position position="305"/>
    </location>
</feature>
<dbReference type="AlphaFoldDB" id="A0A2S6BSR9"/>
<keyword evidence="6" id="KW-1185">Reference proteome</keyword>
<organism evidence="5 6">
    <name type="scientific">Cercospora berteroae</name>
    <dbReference type="NCBI Taxonomy" id="357750"/>
    <lineage>
        <taxon>Eukaryota</taxon>
        <taxon>Fungi</taxon>
        <taxon>Dikarya</taxon>
        <taxon>Ascomycota</taxon>
        <taxon>Pezizomycotina</taxon>
        <taxon>Dothideomycetes</taxon>
        <taxon>Dothideomycetidae</taxon>
        <taxon>Mycosphaerellales</taxon>
        <taxon>Mycosphaerellaceae</taxon>
        <taxon>Cercospora</taxon>
    </lineage>
</organism>
<dbReference type="EMBL" id="PNEN01001783">
    <property type="protein sequence ID" value="PPJ50509.1"/>
    <property type="molecule type" value="Genomic_DNA"/>
</dbReference>
<evidence type="ECO:0000256" key="1">
    <source>
        <dbReference type="ARBA" id="ARBA00010088"/>
    </source>
</evidence>
<sequence length="386" mass="43780">MSITPFRPHIDIRSTERLHSKLKDILVPTQEILPSASTAYGVPHKWASELFNYWQNTYSWSAAEGRINQFQHFTTELEQVNLHFVHQKSSSDENANAILFIHGWPGSFYEFSEVIKPLTEGSGSGSGQGQKFHCVVPSLPGFCFSSAPPRKGWTVKDTARILDQLMQRLGYKEYVVQAGDWGAMVARELGAKYSERCKVMHLNWCPGALPEGVQDVTEREKWCEERKGNWRTEHVGYAVLMRTRPQSLSWMLEDNPVGLMTFIGEKYEEASNPAVHYTSHWMDHVLTTVCLYFHTRCIGTSALLYYENPRHDQFAAYCGAPENAIKCPFGYTSMGYDTSPNSKRAAGGTGNLVWYKERDDAGHFACLEAPQAIVEDVREVVAKFWS</sequence>
<dbReference type="PIRSF" id="PIRSF001112">
    <property type="entry name" value="Epoxide_hydrolase"/>
    <property type="match status" value="1"/>
</dbReference>
<dbReference type="InterPro" id="IPR000639">
    <property type="entry name" value="Epox_hydrolase-like"/>
</dbReference>
<dbReference type="InterPro" id="IPR029058">
    <property type="entry name" value="AB_hydrolase_fold"/>
</dbReference>
<reference evidence="6" key="1">
    <citation type="journal article" date="2017" name="bioRxiv">
        <title>Conservation of a gene cluster reveals novel cercosporin biosynthetic mechanisms and extends production to the genus Colletotrichum.</title>
        <authorList>
            <person name="de Jonge R."/>
            <person name="Ebert M.K."/>
            <person name="Huitt-Roehl C.R."/>
            <person name="Pal P."/>
            <person name="Suttle J.C."/>
            <person name="Spanner R.E."/>
            <person name="Neubauer J.D."/>
            <person name="Jurick W.M.II."/>
            <person name="Stott K.A."/>
            <person name="Secor G.A."/>
            <person name="Thomma B.P.H.J."/>
            <person name="Van de Peer Y."/>
            <person name="Townsend C.A."/>
            <person name="Bolton M.D."/>
        </authorList>
    </citation>
    <scope>NUCLEOTIDE SEQUENCE [LARGE SCALE GENOMIC DNA]</scope>
    <source>
        <strain evidence="6">CBS538.71</strain>
    </source>
</reference>
<dbReference type="Pfam" id="PF06441">
    <property type="entry name" value="EHN"/>
    <property type="match status" value="1"/>
</dbReference>
<dbReference type="STRING" id="357750.A0A2S6BSR9"/>
<evidence type="ECO:0000256" key="2">
    <source>
        <dbReference type="ARBA" id="ARBA00022801"/>
    </source>
</evidence>
<dbReference type="SUPFAM" id="SSF53474">
    <property type="entry name" value="alpha/beta-Hydrolases"/>
    <property type="match status" value="1"/>
</dbReference>
<evidence type="ECO:0000313" key="5">
    <source>
        <dbReference type="EMBL" id="PPJ50509.1"/>
    </source>
</evidence>
<proteinExistence type="inferred from homology"/>
<protein>
    <recommendedName>
        <fullName evidence="4">Epoxide hydrolase N-terminal domain-containing protein</fullName>
    </recommendedName>
</protein>
<evidence type="ECO:0000256" key="3">
    <source>
        <dbReference type="PIRSR" id="PIRSR001112-1"/>
    </source>
</evidence>
<feature type="active site" description="Nucleophile" evidence="3">
    <location>
        <position position="180"/>
    </location>
</feature>
<dbReference type="GO" id="GO:0097176">
    <property type="term" value="P:epoxide metabolic process"/>
    <property type="evidence" value="ECO:0007669"/>
    <property type="project" value="TreeGrafter"/>
</dbReference>
<keyword evidence="2" id="KW-0378">Hydrolase</keyword>
<dbReference type="PANTHER" id="PTHR21661:SF79">
    <property type="entry name" value="EPOXIDE HYDROLASE"/>
    <property type="match status" value="1"/>
</dbReference>
<comment type="similarity">
    <text evidence="1">Belongs to the peptidase S33 family.</text>
</comment>
<dbReference type="OrthoDB" id="7130006at2759"/>
<dbReference type="Proteomes" id="UP000237631">
    <property type="component" value="Unassembled WGS sequence"/>
</dbReference>
<dbReference type="PANTHER" id="PTHR21661">
    <property type="entry name" value="EPOXIDE HYDROLASE 1-RELATED"/>
    <property type="match status" value="1"/>
</dbReference>
<feature type="active site" description="Proton acceptor" evidence="3">
    <location>
        <position position="363"/>
    </location>
</feature>
<dbReference type="PRINTS" id="PR00412">
    <property type="entry name" value="EPOXHYDRLASE"/>
</dbReference>
<dbReference type="Gene3D" id="3.40.50.1820">
    <property type="entry name" value="alpha/beta hydrolase"/>
    <property type="match status" value="1"/>
</dbReference>
<accession>A0A2S6BSR9</accession>